<dbReference type="RefSeq" id="WP_151004640.1">
    <property type="nucleotide sequence ID" value="NZ_CABVPO010000012.1"/>
</dbReference>
<dbReference type="GO" id="GO:0009073">
    <property type="term" value="P:aromatic amino acid family biosynthetic process"/>
    <property type="evidence" value="ECO:0007669"/>
    <property type="project" value="UniProtKB-KW"/>
</dbReference>
<dbReference type="Pfam" id="PF01488">
    <property type="entry name" value="Shikimate_DH"/>
    <property type="match status" value="1"/>
</dbReference>
<feature type="binding site" evidence="8">
    <location>
        <position position="221"/>
    </location>
    <ligand>
        <name>shikimate</name>
        <dbReference type="ChEBI" id="CHEBI:36208"/>
    </ligand>
</feature>
<feature type="binding site" evidence="8">
    <location>
        <position position="250"/>
    </location>
    <ligand>
        <name>shikimate</name>
        <dbReference type="ChEBI" id="CHEBI:36208"/>
    </ligand>
</feature>
<comment type="caution">
    <text evidence="9">The sequence shown here is derived from an EMBL/GenBank/DDBJ whole genome shotgun (WGS) entry which is preliminary data.</text>
</comment>
<dbReference type="InterPro" id="IPR013708">
    <property type="entry name" value="Shikimate_DH-bd_N"/>
</dbReference>
<dbReference type="EC" id="1.1.1.25" evidence="2 8"/>
<dbReference type="PANTHER" id="PTHR21089">
    <property type="entry name" value="SHIKIMATE DEHYDROGENASE"/>
    <property type="match status" value="1"/>
</dbReference>
<dbReference type="GO" id="GO:0005829">
    <property type="term" value="C:cytosol"/>
    <property type="evidence" value="ECO:0007669"/>
    <property type="project" value="TreeGrafter"/>
</dbReference>
<keyword evidence="5 8" id="KW-0560">Oxidoreductase</keyword>
<evidence type="ECO:0000256" key="7">
    <source>
        <dbReference type="ARBA" id="ARBA00049442"/>
    </source>
</evidence>
<dbReference type="PANTHER" id="PTHR21089:SF1">
    <property type="entry name" value="BIFUNCTIONAL 3-DEHYDROQUINATE DEHYDRATASE_SHIKIMATE DEHYDROGENASE, CHLOROPLASTIC"/>
    <property type="match status" value="1"/>
</dbReference>
<dbReference type="NCBIfam" id="TIGR00507">
    <property type="entry name" value="aroE"/>
    <property type="match status" value="1"/>
</dbReference>
<comment type="caution">
    <text evidence="8">Lacks conserved residue(s) required for the propagation of feature annotation.</text>
</comment>
<feature type="active site" description="Proton acceptor" evidence="8">
    <location>
        <position position="69"/>
    </location>
</feature>
<dbReference type="InterPro" id="IPR046346">
    <property type="entry name" value="Aminoacid_DH-like_N_sf"/>
</dbReference>
<dbReference type="CDD" id="cd01065">
    <property type="entry name" value="NAD_bind_Shikimate_DH"/>
    <property type="match status" value="1"/>
</dbReference>
<dbReference type="Pfam" id="PF18317">
    <property type="entry name" value="SDH_C"/>
    <property type="match status" value="1"/>
</dbReference>
<dbReference type="EMBL" id="VZOL01000087">
    <property type="protein sequence ID" value="KAB0683345.1"/>
    <property type="molecule type" value="Genomic_DNA"/>
</dbReference>
<comment type="similarity">
    <text evidence="8">Belongs to the shikimate dehydrogenase family.</text>
</comment>
<keyword evidence="6 8" id="KW-0057">Aromatic amino acid biosynthesis</keyword>
<dbReference type="InterPro" id="IPR011342">
    <property type="entry name" value="Shikimate_DH"/>
</dbReference>
<feature type="binding site" evidence="8">
    <location>
        <position position="81"/>
    </location>
    <ligand>
        <name>NADP(+)</name>
        <dbReference type="ChEBI" id="CHEBI:58349"/>
    </ligand>
</feature>
<comment type="subunit">
    <text evidence="8">Homodimer.</text>
</comment>
<feature type="binding site" evidence="8">
    <location>
        <position position="65"/>
    </location>
    <ligand>
        <name>shikimate</name>
        <dbReference type="ChEBI" id="CHEBI:36208"/>
    </ligand>
</feature>
<feature type="binding site" evidence="8">
    <location>
        <position position="90"/>
    </location>
    <ligand>
        <name>shikimate</name>
        <dbReference type="ChEBI" id="CHEBI:36208"/>
    </ligand>
</feature>
<dbReference type="InterPro" id="IPR041121">
    <property type="entry name" value="SDH_C"/>
</dbReference>
<evidence type="ECO:0000256" key="5">
    <source>
        <dbReference type="ARBA" id="ARBA00023002"/>
    </source>
</evidence>
<dbReference type="SUPFAM" id="SSF51735">
    <property type="entry name" value="NAD(P)-binding Rossmann-fold domains"/>
    <property type="match status" value="1"/>
</dbReference>
<proteinExistence type="inferred from homology"/>
<dbReference type="GO" id="GO:0008652">
    <property type="term" value="P:amino acid biosynthetic process"/>
    <property type="evidence" value="ECO:0007669"/>
    <property type="project" value="UniProtKB-KW"/>
</dbReference>
<feature type="binding site" evidence="8">
    <location>
        <position position="105"/>
    </location>
    <ligand>
        <name>shikimate</name>
        <dbReference type="ChEBI" id="CHEBI:36208"/>
    </ligand>
</feature>
<comment type="function">
    <text evidence="8">Involved in the biosynthesis of the chorismate, which leads to the biosynthesis of aromatic amino acids. Catalyzes the reversible NADPH linked reduction of 3-dehydroshikimate (DHSA) to yield shikimate (SA).</text>
</comment>
<feature type="binding site" evidence="8">
    <location>
        <begin position="130"/>
        <end position="134"/>
    </location>
    <ligand>
        <name>NADP(+)</name>
        <dbReference type="ChEBI" id="CHEBI:58349"/>
    </ligand>
</feature>
<evidence type="ECO:0000256" key="4">
    <source>
        <dbReference type="ARBA" id="ARBA00022857"/>
    </source>
</evidence>
<comment type="pathway">
    <text evidence="1 8">Metabolic intermediate biosynthesis; chorismate biosynthesis; chorismate from D-erythrose 4-phosphate and phosphoenolpyruvate: step 4/7.</text>
</comment>
<dbReference type="UniPathway" id="UPA00053">
    <property type="reaction ID" value="UER00087"/>
</dbReference>
<evidence type="ECO:0000256" key="3">
    <source>
        <dbReference type="ARBA" id="ARBA00022605"/>
    </source>
</evidence>
<sequence>MTDHYAVIGNPIGHTKSPLIHGLFAEETRQDLRYTAIEGPVEPQEAFADVVRAFAAAGGKGMNVTAPFKLKAFAMADECSERATLAGAANALKFEDGRILADNFDGIGLVRDIEVNLRLSLAGKRVLMLGAGGAARGALLPFLEAGPAEMVIANRDVAKGRALAAQVAGRGALVACGYADLERMGRFDLVVNATSASLTGDLPPVPPGVFSPEGTAYELAYGKRLTPFLRLASNAGVLGVADGVGMLVEQAAEAFAWWRGVRPPTSAVIDQLTVPLD</sequence>
<dbReference type="InterPro" id="IPR022893">
    <property type="entry name" value="Shikimate_DH_fam"/>
</dbReference>
<feature type="binding site" evidence="8">
    <location>
        <position position="219"/>
    </location>
    <ligand>
        <name>NADP(+)</name>
        <dbReference type="ChEBI" id="CHEBI:58349"/>
    </ligand>
</feature>
<dbReference type="Proteomes" id="UP000473571">
    <property type="component" value="Unassembled WGS sequence"/>
</dbReference>
<dbReference type="AlphaFoldDB" id="A0A6L3NIK7"/>
<evidence type="ECO:0000313" key="9">
    <source>
        <dbReference type="EMBL" id="KAB0683345.1"/>
    </source>
</evidence>
<dbReference type="Gene3D" id="3.40.50.720">
    <property type="entry name" value="NAD(P)-binding Rossmann-like Domain"/>
    <property type="match status" value="1"/>
</dbReference>
<evidence type="ECO:0000256" key="2">
    <source>
        <dbReference type="ARBA" id="ARBA00012962"/>
    </source>
</evidence>
<name>A0A6L3NIK7_9BURK</name>
<keyword evidence="3 8" id="KW-0028">Amino-acid biosynthesis</keyword>
<dbReference type="GO" id="GO:0009423">
    <property type="term" value="P:chorismate biosynthetic process"/>
    <property type="evidence" value="ECO:0007669"/>
    <property type="project" value="UniProtKB-UniRule"/>
</dbReference>
<dbReference type="GO" id="GO:0050661">
    <property type="term" value="F:NADP binding"/>
    <property type="evidence" value="ECO:0007669"/>
    <property type="project" value="InterPro"/>
</dbReference>
<dbReference type="Pfam" id="PF08501">
    <property type="entry name" value="Shikimate_dh_N"/>
    <property type="match status" value="1"/>
</dbReference>
<feature type="binding site" evidence="8">
    <location>
        <position position="243"/>
    </location>
    <ligand>
        <name>NADP(+)</name>
        <dbReference type="ChEBI" id="CHEBI:58349"/>
    </ligand>
</feature>
<dbReference type="FunFam" id="3.40.50.10860:FF:000006">
    <property type="entry name" value="Shikimate dehydrogenase (NADP(+))"/>
    <property type="match status" value="1"/>
</dbReference>
<feature type="binding site" evidence="8">
    <location>
        <begin position="15"/>
        <end position="17"/>
    </location>
    <ligand>
        <name>shikimate</name>
        <dbReference type="ChEBI" id="CHEBI:36208"/>
    </ligand>
</feature>
<gene>
    <name evidence="8 9" type="primary">aroE</name>
    <name evidence="9" type="ORF">F7R13_10230</name>
</gene>
<accession>A0A6L3NIK7</accession>
<dbReference type="GO" id="GO:0019632">
    <property type="term" value="P:shikimate metabolic process"/>
    <property type="evidence" value="ECO:0007669"/>
    <property type="project" value="InterPro"/>
</dbReference>
<reference evidence="9 10" key="1">
    <citation type="submission" date="2019-09" db="EMBL/GenBank/DDBJ databases">
        <title>Draft genome sequences of 48 bacterial type strains from the CCUG.</title>
        <authorList>
            <person name="Tunovic T."/>
            <person name="Pineiro-Iglesias B."/>
            <person name="Unosson C."/>
            <person name="Inganas E."/>
            <person name="Ohlen M."/>
            <person name="Cardew S."/>
            <person name="Jensie-Markopoulos S."/>
            <person name="Salva-Serra F."/>
            <person name="Jaen-Luchoro D."/>
            <person name="Karlsson R."/>
            <person name="Svensson-Stadler L."/>
            <person name="Chun J."/>
            <person name="Moore E."/>
        </authorList>
    </citation>
    <scope>NUCLEOTIDE SEQUENCE [LARGE SCALE GENOMIC DNA]</scope>
    <source>
        <strain evidence="9 10">CCUG 65687</strain>
    </source>
</reference>
<keyword evidence="4 8" id="KW-0521">NADP</keyword>
<evidence type="ECO:0000256" key="8">
    <source>
        <dbReference type="HAMAP-Rule" id="MF_00222"/>
    </source>
</evidence>
<dbReference type="InterPro" id="IPR006151">
    <property type="entry name" value="Shikm_DH/Glu-tRNA_Rdtase"/>
</dbReference>
<dbReference type="HAMAP" id="MF_00222">
    <property type="entry name" value="Shikimate_DH_AroE"/>
    <property type="match status" value="1"/>
</dbReference>
<comment type="catalytic activity">
    <reaction evidence="7 8">
        <text>shikimate + NADP(+) = 3-dehydroshikimate + NADPH + H(+)</text>
        <dbReference type="Rhea" id="RHEA:17737"/>
        <dbReference type="ChEBI" id="CHEBI:15378"/>
        <dbReference type="ChEBI" id="CHEBI:16630"/>
        <dbReference type="ChEBI" id="CHEBI:36208"/>
        <dbReference type="ChEBI" id="CHEBI:57783"/>
        <dbReference type="ChEBI" id="CHEBI:58349"/>
        <dbReference type="EC" id="1.1.1.25"/>
    </reaction>
</comment>
<dbReference type="Gene3D" id="3.40.50.10860">
    <property type="entry name" value="Leucine Dehydrogenase, chain A, domain 1"/>
    <property type="match status" value="1"/>
</dbReference>
<dbReference type="SUPFAM" id="SSF53223">
    <property type="entry name" value="Aminoacid dehydrogenase-like, N-terminal domain"/>
    <property type="match status" value="1"/>
</dbReference>
<evidence type="ECO:0000256" key="6">
    <source>
        <dbReference type="ARBA" id="ARBA00023141"/>
    </source>
</evidence>
<dbReference type="InterPro" id="IPR036291">
    <property type="entry name" value="NAD(P)-bd_dom_sf"/>
</dbReference>
<protein>
    <recommendedName>
        <fullName evidence="2 8">Shikimate dehydrogenase (NADP(+))</fullName>
        <shortName evidence="8">SDH</shortName>
        <ecNumber evidence="2 8">1.1.1.25</ecNumber>
    </recommendedName>
</protein>
<dbReference type="NCBIfam" id="NF001310">
    <property type="entry name" value="PRK00258.1-2"/>
    <property type="match status" value="1"/>
</dbReference>
<evidence type="ECO:0000313" key="10">
    <source>
        <dbReference type="Proteomes" id="UP000473571"/>
    </source>
</evidence>
<evidence type="ECO:0000256" key="1">
    <source>
        <dbReference type="ARBA" id="ARBA00004871"/>
    </source>
</evidence>
<dbReference type="GO" id="GO:0004764">
    <property type="term" value="F:shikimate 3-dehydrogenase (NADP+) activity"/>
    <property type="evidence" value="ECO:0007669"/>
    <property type="project" value="UniProtKB-UniRule"/>
</dbReference>
<organism evidence="9 10">
    <name type="scientific">Burkholderia territorii</name>
    <dbReference type="NCBI Taxonomy" id="1503055"/>
    <lineage>
        <taxon>Bacteria</taxon>
        <taxon>Pseudomonadati</taxon>
        <taxon>Pseudomonadota</taxon>
        <taxon>Betaproteobacteria</taxon>
        <taxon>Burkholderiales</taxon>
        <taxon>Burkholderiaceae</taxon>
        <taxon>Burkholderia</taxon>
        <taxon>Burkholderia cepacia complex</taxon>
    </lineage>
</organism>